<organism evidence="1 2">
    <name type="scientific">Byssothecium circinans</name>
    <dbReference type="NCBI Taxonomy" id="147558"/>
    <lineage>
        <taxon>Eukaryota</taxon>
        <taxon>Fungi</taxon>
        <taxon>Dikarya</taxon>
        <taxon>Ascomycota</taxon>
        <taxon>Pezizomycotina</taxon>
        <taxon>Dothideomycetes</taxon>
        <taxon>Pleosporomycetidae</taxon>
        <taxon>Pleosporales</taxon>
        <taxon>Massarineae</taxon>
        <taxon>Massarinaceae</taxon>
        <taxon>Byssothecium</taxon>
    </lineage>
</organism>
<dbReference type="AlphaFoldDB" id="A0A6A5TL62"/>
<evidence type="ECO:0000313" key="2">
    <source>
        <dbReference type="Proteomes" id="UP000800035"/>
    </source>
</evidence>
<name>A0A6A5TL62_9PLEO</name>
<reference evidence="1" key="1">
    <citation type="journal article" date="2020" name="Stud. Mycol.">
        <title>101 Dothideomycetes genomes: a test case for predicting lifestyles and emergence of pathogens.</title>
        <authorList>
            <person name="Haridas S."/>
            <person name="Albert R."/>
            <person name="Binder M."/>
            <person name="Bloem J."/>
            <person name="Labutti K."/>
            <person name="Salamov A."/>
            <person name="Andreopoulos B."/>
            <person name="Baker S."/>
            <person name="Barry K."/>
            <person name="Bills G."/>
            <person name="Bluhm B."/>
            <person name="Cannon C."/>
            <person name="Castanera R."/>
            <person name="Culley D."/>
            <person name="Daum C."/>
            <person name="Ezra D."/>
            <person name="Gonzalez J."/>
            <person name="Henrissat B."/>
            <person name="Kuo A."/>
            <person name="Liang C."/>
            <person name="Lipzen A."/>
            <person name="Lutzoni F."/>
            <person name="Magnuson J."/>
            <person name="Mondo S."/>
            <person name="Nolan M."/>
            <person name="Ohm R."/>
            <person name="Pangilinan J."/>
            <person name="Park H.-J."/>
            <person name="Ramirez L."/>
            <person name="Alfaro M."/>
            <person name="Sun H."/>
            <person name="Tritt A."/>
            <person name="Yoshinaga Y."/>
            <person name="Zwiers L.-H."/>
            <person name="Turgeon B."/>
            <person name="Goodwin S."/>
            <person name="Spatafora J."/>
            <person name="Crous P."/>
            <person name="Grigoriev I."/>
        </authorList>
    </citation>
    <scope>NUCLEOTIDE SEQUENCE</scope>
    <source>
        <strain evidence="1">CBS 675.92</strain>
    </source>
</reference>
<accession>A0A6A5TL62</accession>
<gene>
    <name evidence="1" type="ORF">CC80DRAFT_571362</name>
</gene>
<dbReference type="Proteomes" id="UP000800035">
    <property type="component" value="Unassembled WGS sequence"/>
</dbReference>
<protein>
    <submittedName>
        <fullName evidence="1">Uncharacterized protein</fullName>
    </submittedName>
</protein>
<proteinExistence type="predicted"/>
<sequence length="162" mass="17945">MHDQGAILLDFFLSTPVLTRSNTAAEHPQLILQFSNVSLLNSNKLTTMTSRDNFKLTEDVTHDDLLVLCNMIFDSSASDALWSAAVRDVSRQDLTTSWPRFMKCVLESPAVASMQNILRSPASMSVSHITSLLSAQLSTIAKTLRRFVVRPIFSSLARGWTG</sequence>
<keyword evidence="2" id="KW-1185">Reference proteome</keyword>
<evidence type="ECO:0000313" key="1">
    <source>
        <dbReference type="EMBL" id="KAF1952934.1"/>
    </source>
</evidence>
<dbReference type="EMBL" id="ML977007">
    <property type="protein sequence ID" value="KAF1952934.1"/>
    <property type="molecule type" value="Genomic_DNA"/>
</dbReference>